<protein>
    <submittedName>
        <fullName evidence="1">Uncharacterized protein</fullName>
    </submittedName>
</protein>
<reference evidence="1 2" key="1">
    <citation type="journal article" date="2022" name="Genome Biol. Evol.">
        <title>The Spruce Budworm Genome: Reconstructing the Evolutionary History of Antifreeze Proteins.</title>
        <authorList>
            <person name="Beliveau C."/>
            <person name="Gagne P."/>
            <person name="Picq S."/>
            <person name="Vernygora O."/>
            <person name="Keeling C.I."/>
            <person name="Pinkney K."/>
            <person name="Doucet D."/>
            <person name="Wen F."/>
            <person name="Johnston J.S."/>
            <person name="Maaroufi H."/>
            <person name="Boyle B."/>
            <person name="Laroche J."/>
            <person name="Dewar K."/>
            <person name="Juretic N."/>
            <person name="Blackburn G."/>
            <person name="Nisole A."/>
            <person name="Brunet B."/>
            <person name="Brandao M."/>
            <person name="Lumley L."/>
            <person name="Duan J."/>
            <person name="Quan G."/>
            <person name="Lucarotti C.J."/>
            <person name="Roe A.D."/>
            <person name="Sperling F.A.H."/>
            <person name="Levesque R.C."/>
            <person name="Cusson M."/>
        </authorList>
    </citation>
    <scope>NUCLEOTIDE SEQUENCE [LARGE SCALE GENOMIC DNA]</scope>
    <source>
        <strain evidence="1">Glfc:IPQL:Cfum</strain>
    </source>
</reference>
<name>A0ACC0KGE5_CHOFU</name>
<organism evidence="1 2">
    <name type="scientific">Choristoneura fumiferana</name>
    <name type="common">Spruce budworm moth</name>
    <name type="synonym">Archips fumiferana</name>
    <dbReference type="NCBI Taxonomy" id="7141"/>
    <lineage>
        <taxon>Eukaryota</taxon>
        <taxon>Metazoa</taxon>
        <taxon>Ecdysozoa</taxon>
        <taxon>Arthropoda</taxon>
        <taxon>Hexapoda</taxon>
        <taxon>Insecta</taxon>
        <taxon>Pterygota</taxon>
        <taxon>Neoptera</taxon>
        <taxon>Endopterygota</taxon>
        <taxon>Lepidoptera</taxon>
        <taxon>Glossata</taxon>
        <taxon>Ditrysia</taxon>
        <taxon>Tortricoidea</taxon>
        <taxon>Tortricidae</taxon>
        <taxon>Tortricinae</taxon>
        <taxon>Choristoneura</taxon>
    </lineage>
</organism>
<accession>A0ACC0KGE5</accession>
<evidence type="ECO:0000313" key="1">
    <source>
        <dbReference type="EMBL" id="KAI8435429.1"/>
    </source>
</evidence>
<proteinExistence type="predicted"/>
<sequence>MSNISTRRREGSRAKIKVSCALWSAAQQGRSLRRLRADAAARLARGACVSPCALVLALLYLERLRTRNPHYLAAAAPAELFLMVGNKFLQDDGEDEEVICSEWAAAGNVDLADLKRLEIEFLNAIDWNVYVNEESFESGLSWLERRVALKQAQERGFFTYGDLAAAAGGAGELAAAGVACAALAAAYVATLTALLASALLASCWLPLLQAPAQPTAPAHPAGPPPPAAPLANLTVELPAFTSPEPPRCCTDWLRYQATVETERNWHDAAVKEWKSFEPWWSKTAVLTWLYRSSLVDPMQRWLERLDEYADLLAARAPAGGARCGGEGGAPRCVRQWLNLSKLGALAVSVSDR</sequence>
<comment type="caution">
    <text evidence="1">The sequence shown here is derived from an EMBL/GenBank/DDBJ whole genome shotgun (WGS) entry which is preliminary data.</text>
</comment>
<keyword evidence="2" id="KW-1185">Reference proteome</keyword>
<evidence type="ECO:0000313" key="2">
    <source>
        <dbReference type="Proteomes" id="UP001064048"/>
    </source>
</evidence>
<dbReference type="EMBL" id="CM046105">
    <property type="protein sequence ID" value="KAI8435429.1"/>
    <property type="molecule type" value="Genomic_DNA"/>
</dbReference>
<gene>
    <name evidence="1" type="ORF">MSG28_003736</name>
</gene>
<dbReference type="Proteomes" id="UP001064048">
    <property type="component" value="Chromosome 5"/>
</dbReference>